<proteinExistence type="predicted"/>
<evidence type="ECO:0000256" key="2">
    <source>
        <dbReference type="SAM" id="Phobius"/>
    </source>
</evidence>
<evidence type="ECO:0000256" key="1">
    <source>
        <dbReference type="SAM" id="MobiDB-lite"/>
    </source>
</evidence>
<dbReference type="EMBL" id="BAAAZH010000031">
    <property type="protein sequence ID" value="GAA4127727.1"/>
    <property type="molecule type" value="Genomic_DNA"/>
</dbReference>
<feature type="transmembrane region" description="Helical" evidence="2">
    <location>
        <begin position="27"/>
        <end position="48"/>
    </location>
</feature>
<keyword evidence="2" id="KW-1133">Transmembrane helix</keyword>
<feature type="region of interest" description="Disordered" evidence="1">
    <location>
        <begin position="86"/>
        <end position="105"/>
    </location>
</feature>
<dbReference type="Proteomes" id="UP001501495">
    <property type="component" value="Unassembled WGS sequence"/>
</dbReference>
<feature type="compositionally biased region" description="Polar residues" evidence="1">
    <location>
        <begin position="239"/>
        <end position="250"/>
    </location>
</feature>
<evidence type="ECO:0000313" key="4">
    <source>
        <dbReference type="Proteomes" id="UP001501495"/>
    </source>
</evidence>
<keyword evidence="4" id="KW-1185">Reference proteome</keyword>
<gene>
    <name evidence="3" type="ORF">GCM10022215_38500</name>
</gene>
<keyword evidence="2" id="KW-0472">Membrane</keyword>
<organism evidence="3 4">
    <name type="scientific">Nocardioides fonticola</name>
    <dbReference type="NCBI Taxonomy" id="450363"/>
    <lineage>
        <taxon>Bacteria</taxon>
        <taxon>Bacillati</taxon>
        <taxon>Actinomycetota</taxon>
        <taxon>Actinomycetes</taxon>
        <taxon>Propionibacteriales</taxon>
        <taxon>Nocardioidaceae</taxon>
        <taxon>Nocardioides</taxon>
    </lineage>
</organism>
<comment type="caution">
    <text evidence="3">The sequence shown here is derived from an EMBL/GenBank/DDBJ whole genome shotgun (WGS) entry which is preliminary data.</text>
</comment>
<protein>
    <submittedName>
        <fullName evidence="3">Uncharacterized protein</fullName>
    </submittedName>
</protein>
<name>A0ABP7XY11_9ACTN</name>
<dbReference type="RefSeq" id="WP_344735120.1">
    <property type="nucleotide sequence ID" value="NZ_BAAAZH010000031.1"/>
</dbReference>
<evidence type="ECO:0000313" key="3">
    <source>
        <dbReference type="EMBL" id="GAA4127727.1"/>
    </source>
</evidence>
<keyword evidence="2" id="KW-0812">Transmembrane</keyword>
<feature type="region of interest" description="Disordered" evidence="1">
    <location>
        <begin position="239"/>
        <end position="276"/>
    </location>
</feature>
<reference evidence="4" key="1">
    <citation type="journal article" date="2019" name="Int. J. Syst. Evol. Microbiol.">
        <title>The Global Catalogue of Microorganisms (GCM) 10K type strain sequencing project: providing services to taxonomists for standard genome sequencing and annotation.</title>
        <authorList>
            <consortium name="The Broad Institute Genomics Platform"/>
            <consortium name="The Broad Institute Genome Sequencing Center for Infectious Disease"/>
            <person name="Wu L."/>
            <person name="Ma J."/>
        </authorList>
    </citation>
    <scope>NUCLEOTIDE SEQUENCE [LARGE SCALE GENOMIC DNA]</scope>
    <source>
        <strain evidence="4">JCM 16703</strain>
    </source>
</reference>
<accession>A0ABP7XY11</accession>
<sequence length="289" mass="29508">MFTRTRNAYQTKLVDPSTEWTRLRLQILLGSAAVVVLALVIGGAWSVINMLTGSQPDEASPASGSGTATSAQDQLANKQLPAAPLEAAQPGGDLSTGKTGTLQIPPPMKVGEVGVATGYPHTPQGALAQMAAIDSTALSSASVKIAQDVITNWAAPGGPTPESWSGVKGVATLLGSAGLSADAQNGITIGVEPKMGFVKGTVGSDFVVPCVDFIITVTLPGAQSQQVAAADCQRMVWQNDPNGSTDSTDSVGGRWVIGPGDEPAEAPSLWPGSPGSFDAGYQWLEVPQS</sequence>